<protein>
    <submittedName>
        <fullName evidence="2">5-deoxy-glucuronate isomerase</fullName>
    </submittedName>
</protein>
<gene>
    <name evidence="2" type="ORF">BS297_05485</name>
</gene>
<dbReference type="AlphaFoldDB" id="A0A5N5E957"/>
<dbReference type="SUPFAM" id="SSF51182">
    <property type="entry name" value="RmlC-like cupins"/>
    <property type="match status" value="1"/>
</dbReference>
<dbReference type="InterPro" id="IPR021120">
    <property type="entry name" value="KduI/IolB_isomerase"/>
</dbReference>
<dbReference type="PANTHER" id="PTHR39193:SF1">
    <property type="entry name" value="5-DEOXY-GLUCURONATE ISOMERASE"/>
    <property type="match status" value="1"/>
</dbReference>
<dbReference type="Proteomes" id="UP000325576">
    <property type="component" value="Unassembled WGS sequence"/>
</dbReference>
<dbReference type="InterPro" id="IPR014710">
    <property type="entry name" value="RmlC-like_jellyroll"/>
</dbReference>
<proteinExistence type="predicted"/>
<reference evidence="2 3" key="1">
    <citation type="journal article" date="2017" name="Poromechanics V (2013)">
        <title>Genomic Characterization of the Arsenic-Tolerant Actinobacterium, &lt;i&gt;Rhodococcus erythropolis&lt;/i&gt; S43.</title>
        <authorList>
            <person name="Retamal-Morales G."/>
            <person name="Mehnert M."/>
            <person name="Schwabe R."/>
            <person name="Tischler D."/>
            <person name="Schloemann M."/>
            <person name="Levican G.J."/>
        </authorList>
    </citation>
    <scope>NUCLEOTIDE SEQUENCE [LARGE SCALE GENOMIC DNA]</scope>
    <source>
        <strain evidence="2 3">S43</strain>
    </source>
</reference>
<name>A0A5N5E957_RHOER</name>
<feature type="non-terminal residue" evidence="2">
    <location>
        <position position="1"/>
    </location>
</feature>
<comment type="caution">
    <text evidence="2">The sequence shown here is derived from an EMBL/GenBank/DDBJ whole genome shotgun (WGS) entry which is preliminary data.</text>
</comment>
<dbReference type="InterPro" id="IPR024203">
    <property type="entry name" value="Deoxy-glucuronate_isom_IolB"/>
</dbReference>
<dbReference type="GO" id="GO:0019310">
    <property type="term" value="P:inositol catabolic process"/>
    <property type="evidence" value="ECO:0007669"/>
    <property type="project" value="InterPro"/>
</dbReference>
<dbReference type="GO" id="GO:0008880">
    <property type="term" value="F:glucuronate isomerase activity"/>
    <property type="evidence" value="ECO:0007669"/>
    <property type="project" value="InterPro"/>
</dbReference>
<evidence type="ECO:0000313" key="2">
    <source>
        <dbReference type="EMBL" id="KAB2586391.1"/>
    </source>
</evidence>
<evidence type="ECO:0000313" key="3">
    <source>
        <dbReference type="Proteomes" id="UP000325576"/>
    </source>
</evidence>
<accession>A0A5N5E957</accession>
<sequence>GDVVLVPHGYHGPSIAAPGHHMYYLNVMAGSGEIRAWNICDDPQHTWLRGSWDHQDIDPRLPLQSHN</sequence>
<dbReference type="PANTHER" id="PTHR39193">
    <property type="entry name" value="5-DEOXY-GLUCURONATE ISOMERASE"/>
    <property type="match status" value="1"/>
</dbReference>
<evidence type="ECO:0000256" key="1">
    <source>
        <dbReference type="ARBA" id="ARBA00023235"/>
    </source>
</evidence>
<dbReference type="Gene3D" id="2.60.120.10">
    <property type="entry name" value="Jelly Rolls"/>
    <property type="match status" value="1"/>
</dbReference>
<dbReference type="EMBL" id="MRBO01000199">
    <property type="protein sequence ID" value="KAB2586391.1"/>
    <property type="molecule type" value="Genomic_DNA"/>
</dbReference>
<organism evidence="2 3">
    <name type="scientific">Rhodococcus erythropolis</name>
    <name type="common">Arthrobacter picolinophilus</name>
    <dbReference type="NCBI Taxonomy" id="1833"/>
    <lineage>
        <taxon>Bacteria</taxon>
        <taxon>Bacillati</taxon>
        <taxon>Actinomycetota</taxon>
        <taxon>Actinomycetes</taxon>
        <taxon>Mycobacteriales</taxon>
        <taxon>Nocardiaceae</taxon>
        <taxon>Rhodococcus</taxon>
        <taxon>Rhodococcus erythropolis group</taxon>
    </lineage>
</organism>
<keyword evidence="1 2" id="KW-0413">Isomerase</keyword>
<dbReference type="Pfam" id="PF04962">
    <property type="entry name" value="KduI"/>
    <property type="match status" value="1"/>
</dbReference>
<dbReference type="InterPro" id="IPR011051">
    <property type="entry name" value="RmlC_Cupin_sf"/>
</dbReference>